<dbReference type="EMBL" id="AZBU02000012">
    <property type="protein sequence ID" value="TKR59432.1"/>
    <property type="molecule type" value="Genomic_DNA"/>
</dbReference>
<comment type="similarity">
    <text evidence="1">Belongs to the serpin family.</text>
</comment>
<dbReference type="InterPro" id="IPR036186">
    <property type="entry name" value="Serpin_sf"/>
</dbReference>
<dbReference type="PANTHER" id="PTHR11461:SF211">
    <property type="entry name" value="GH10112P-RELATED"/>
    <property type="match status" value="1"/>
</dbReference>
<name>A0A4U5LTN0_STECR</name>
<dbReference type="GO" id="GO:0005615">
    <property type="term" value="C:extracellular space"/>
    <property type="evidence" value="ECO:0007669"/>
    <property type="project" value="InterPro"/>
</dbReference>
<evidence type="ECO:0000259" key="2">
    <source>
        <dbReference type="Pfam" id="PF00079"/>
    </source>
</evidence>
<comment type="caution">
    <text evidence="3">The sequence shown here is derived from an EMBL/GenBank/DDBJ whole genome shotgun (WGS) entry which is preliminary data.</text>
</comment>
<evidence type="ECO:0000313" key="4">
    <source>
        <dbReference type="Proteomes" id="UP000298663"/>
    </source>
</evidence>
<dbReference type="SUPFAM" id="SSF56574">
    <property type="entry name" value="Serpins"/>
    <property type="match status" value="1"/>
</dbReference>
<accession>A0A4U5LTN0</accession>
<dbReference type="STRING" id="34508.A0A4U5LTN0"/>
<dbReference type="GO" id="GO:0004867">
    <property type="term" value="F:serine-type endopeptidase inhibitor activity"/>
    <property type="evidence" value="ECO:0007669"/>
    <property type="project" value="InterPro"/>
</dbReference>
<reference evidence="3 4" key="1">
    <citation type="journal article" date="2015" name="Genome Biol.">
        <title>Comparative genomics of Steinernema reveals deeply conserved gene regulatory networks.</title>
        <authorList>
            <person name="Dillman A.R."/>
            <person name="Macchietto M."/>
            <person name="Porter C.F."/>
            <person name="Rogers A."/>
            <person name="Williams B."/>
            <person name="Antoshechkin I."/>
            <person name="Lee M.M."/>
            <person name="Goodwin Z."/>
            <person name="Lu X."/>
            <person name="Lewis E.E."/>
            <person name="Goodrich-Blair H."/>
            <person name="Stock S.P."/>
            <person name="Adams B.J."/>
            <person name="Sternberg P.W."/>
            <person name="Mortazavi A."/>
        </authorList>
    </citation>
    <scope>NUCLEOTIDE SEQUENCE [LARGE SCALE GENOMIC DNA]</scope>
    <source>
        <strain evidence="3 4">ALL</strain>
    </source>
</reference>
<organism evidence="3 4">
    <name type="scientific">Steinernema carpocapsae</name>
    <name type="common">Entomopathogenic nematode</name>
    <dbReference type="NCBI Taxonomy" id="34508"/>
    <lineage>
        <taxon>Eukaryota</taxon>
        <taxon>Metazoa</taxon>
        <taxon>Ecdysozoa</taxon>
        <taxon>Nematoda</taxon>
        <taxon>Chromadorea</taxon>
        <taxon>Rhabditida</taxon>
        <taxon>Tylenchina</taxon>
        <taxon>Panagrolaimomorpha</taxon>
        <taxon>Strongyloidoidea</taxon>
        <taxon>Steinernematidae</taxon>
        <taxon>Steinernema</taxon>
    </lineage>
</organism>
<dbReference type="Gene3D" id="3.30.497.10">
    <property type="entry name" value="Antithrombin, subunit I, domain 2"/>
    <property type="match status" value="1"/>
</dbReference>
<dbReference type="PANTHER" id="PTHR11461">
    <property type="entry name" value="SERINE PROTEASE INHIBITOR, SERPIN"/>
    <property type="match status" value="1"/>
</dbReference>
<dbReference type="OrthoDB" id="9518664at2759"/>
<protein>
    <recommendedName>
        <fullName evidence="2">Serpin domain-containing protein</fullName>
    </recommendedName>
</protein>
<dbReference type="Proteomes" id="UP000298663">
    <property type="component" value="Unassembled WGS sequence"/>
</dbReference>
<dbReference type="InterPro" id="IPR023796">
    <property type="entry name" value="Serpin_dom"/>
</dbReference>
<evidence type="ECO:0000256" key="1">
    <source>
        <dbReference type="ARBA" id="ARBA00009500"/>
    </source>
</evidence>
<dbReference type="AlphaFoldDB" id="A0A4U5LTN0"/>
<feature type="domain" description="Serpin" evidence="2">
    <location>
        <begin position="17"/>
        <end position="128"/>
    </location>
</feature>
<sequence length="141" mass="15745">MESGRPIETVQADYALNLLRQDFESTVIFPFSMAAALAMTYGGADGETKEEIKAVLAGENDDSVLHDYLSPLFKKKGKSKGKTSVESANRIFVQSDFEILSDNIDFMAKYYDGNLEQVDFKNDAAREQTVEVNKPARKFQS</sequence>
<dbReference type="InterPro" id="IPR000215">
    <property type="entry name" value="Serpin_fam"/>
</dbReference>
<proteinExistence type="inferred from homology"/>
<dbReference type="InterPro" id="IPR042178">
    <property type="entry name" value="Serpin_sf_1"/>
</dbReference>
<keyword evidence="4" id="KW-1185">Reference proteome</keyword>
<gene>
    <name evidence="3" type="ORF">L596_029101</name>
</gene>
<reference evidence="3 4" key="2">
    <citation type="journal article" date="2019" name="G3 (Bethesda)">
        <title>Hybrid Assembly of the Genome of the Entomopathogenic Nematode Steinernema carpocapsae Identifies the X-Chromosome.</title>
        <authorList>
            <person name="Serra L."/>
            <person name="Macchietto M."/>
            <person name="Macias-Munoz A."/>
            <person name="McGill C.J."/>
            <person name="Rodriguez I.M."/>
            <person name="Rodriguez B."/>
            <person name="Murad R."/>
            <person name="Mortazavi A."/>
        </authorList>
    </citation>
    <scope>NUCLEOTIDE SEQUENCE [LARGE SCALE GENOMIC DNA]</scope>
    <source>
        <strain evidence="3 4">ALL</strain>
    </source>
</reference>
<evidence type="ECO:0000313" key="3">
    <source>
        <dbReference type="EMBL" id="TKR59432.1"/>
    </source>
</evidence>
<dbReference type="Pfam" id="PF00079">
    <property type="entry name" value="Serpin"/>
    <property type="match status" value="1"/>
</dbReference>